<dbReference type="FunFam" id="1.10.287.3980:FF:000001">
    <property type="entry name" value="Mitochondrial ribosomal protein L34"/>
    <property type="match status" value="1"/>
</dbReference>
<proteinExistence type="inferred from homology"/>
<organism evidence="6 7">
    <name type="scientific">Thiorhodococcus mannitoliphagus</name>
    <dbReference type="NCBI Taxonomy" id="329406"/>
    <lineage>
        <taxon>Bacteria</taxon>
        <taxon>Pseudomonadati</taxon>
        <taxon>Pseudomonadota</taxon>
        <taxon>Gammaproteobacteria</taxon>
        <taxon>Chromatiales</taxon>
        <taxon>Chromatiaceae</taxon>
        <taxon>Thiorhodococcus</taxon>
    </lineage>
</organism>
<keyword evidence="3 5" id="KW-0687">Ribonucleoprotein</keyword>
<dbReference type="Gene3D" id="1.10.287.3980">
    <property type="match status" value="1"/>
</dbReference>
<protein>
    <recommendedName>
        <fullName evidence="4 5">Large ribosomal subunit protein bL34</fullName>
    </recommendedName>
</protein>
<comment type="similarity">
    <text evidence="1 5">Belongs to the bacterial ribosomal protein bL34 family.</text>
</comment>
<evidence type="ECO:0000256" key="2">
    <source>
        <dbReference type="ARBA" id="ARBA00022980"/>
    </source>
</evidence>
<dbReference type="NCBIfam" id="TIGR01030">
    <property type="entry name" value="rpmH_bact"/>
    <property type="match status" value="1"/>
</dbReference>
<dbReference type="InterPro" id="IPR020939">
    <property type="entry name" value="Ribosomal_bL34_CS"/>
</dbReference>
<dbReference type="GO" id="GO:0006412">
    <property type="term" value="P:translation"/>
    <property type="evidence" value="ECO:0007669"/>
    <property type="project" value="UniProtKB-UniRule"/>
</dbReference>
<gene>
    <name evidence="5 6" type="primary">rpmH</name>
    <name evidence="6" type="ORF">G3480_00285</name>
</gene>
<dbReference type="InterPro" id="IPR000271">
    <property type="entry name" value="Ribosomal_bL34"/>
</dbReference>
<dbReference type="PROSITE" id="PS00784">
    <property type="entry name" value="RIBOSOMAL_L34"/>
    <property type="match status" value="1"/>
</dbReference>
<sequence>MKRTFQPSCLKRARTHGFRARNATRNGRKVLAARRAKGRARLAP</sequence>
<evidence type="ECO:0000256" key="1">
    <source>
        <dbReference type="ARBA" id="ARBA00010111"/>
    </source>
</evidence>
<dbReference type="AlphaFoldDB" id="A0A6P1DNK0"/>
<evidence type="ECO:0000313" key="7">
    <source>
        <dbReference type="Proteomes" id="UP000471640"/>
    </source>
</evidence>
<dbReference type="EMBL" id="JAAIJR010000001">
    <property type="protein sequence ID" value="NEX18773.1"/>
    <property type="molecule type" value="Genomic_DNA"/>
</dbReference>
<evidence type="ECO:0000256" key="5">
    <source>
        <dbReference type="HAMAP-Rule" id="MF_00391"/>
    </source>
</evidence>
<dbReference type="GO" id="GO:1990904">
    <property type="term" value="C:ribonucleoprotein complex"/>
    <property type="evidence" value="ECO:0007669"/>
    <property type="project" value="UniProtKB-KW"/>
</dbReference>
<dbReference type="PANTHER" id="PTHR14503">
    <property type="entry name" value="MITOCHONDRIAL RIBOSOMAL PROTEIN 34 FAMILY MEMBER"/>
    <property type="match status" value="1"/>
</dbReference>
<reference evidence="6 7" key="2">
    <citation type="submission" date="2020-02" db="EMBL/GenBank/DDBJ databases">
        <title>Genome sequences of Thiorhodococcus mannitoliphagus and Thiorhodococcus minor, purple sulfur photosynthetic bacteria in the gammaproteobacterial family, Chromatiaceae.</title>
        <authorList>
            <person name="Aviles F.A."/>
            <person name="Meyer T.E."/>
            <person name="Kyndt J.A."/>
        </authorList>
    </citation>
    <scope>NUCLEOTIDE SEQUENCE [LARGE SCALE GENOMIC DNA]</scope>
    <source>
        <strain evidence="6 7">DSM 18266</strain>
    </source>
</reference>
<evidence type="ECO:0000256" key="3">
    <source>
        <dbReference type="ARBA" id="ARBA00023274"/>
    </source>
</evidence>
<name>A0A6P1DNK0_9GAMM</name>
<keyword evidence="2 5" id="KW-0689">Ribosomal protein</keyword>
<dbReference type="Proteomes" id="UP000471640">
    <property type="component" value="Unassembled WGS sequence"/>
</dbReference>
<evidence type="ECO:0000256" key="4">
    <source>
        <dbReference type="ARBA" id="ARBA00035177"/>
    </source>
</evidence>
<dbReference type="Pfam" id="PF00468">
    <property type="entry name" value="Ribosomal_L34"/>
    <property type="match status" value="1"/>
</dbReference>
<keyword evidence="7" id="KW-1185">Reference proteome</keyword>
<dbReference type="GO" id="GO:0003735">
    <property type="term" value="F:structural constituent of ribosome"/>
    <property type="evidence" value="ECO:0007669"/>
    <property type="project" value="InterPro"/>
</dbReference>
<comment type="caution">
    <text evidence="6">The sequence shown here is derived from an EMBL/GenBank/DDBJ whole genome shotgun (WGS) entry which is preliminary data.</text>
</comment>
<dbReference type="PANTHER" id="PTHR14503:SF4">
    <property type="entry name" value="LARGE RIBOSOMAL SUBUNIT PROTEIN BL34M"/>
    <property type="match status" value="1"/>
</dbReference>
<dbReference type="RefSeq" id="WP_164651658.1">
    <property type="nucleotide sequence ID" value="NZ_JAAIJR010000001.1"/>
</dbReference>
<dbReference type="GO" id="GO:0005840">
    <property type="term" value="C:ribosome"/>
    <property type="evidence" value="ECO:0007669"/>
    <property type="project" value="UniProtKB-KW"/>
</dbReference>
<accession>A0A6P1DNK0</accession>
<evidence type="ECO:0000313" key="6">
    <source>
        <dbReference type="EMBL" id="NEX18773.1"/>
    </source>
</evidence>
<dbReference type="HAMAP" id="MF_00391">
    <property type="entry name" value="Ribosomal_bL34"/>
    <property type="match status" value="1"/>
</dbReference>
<reference evidence="7" key="1">
    <citation type="journal article" date="2020" name="Microbiol. Resour. Announc.">
        <title>Draft Genome Sequences of Thiorhodococcus mannitoliphagus and Thiorhodococcus minor, Purple Sulfur Photosynthetic Bacteria in the Gammaproteobacterial Family Chromatiaceae.</title>
        <authorList>
            <person name="Aviles F.A."/>
            <person name="Meyer T.E."/>
            <person name="Kyndt J.A."/>
        </authorList>
    </citation>
    <scope>NUCLEOTIDE SEQUENCE [LARGE SCALE GENOMIC DNA]</scope>
    <source>
        <strain evidence="7">DSM 18266</strain>
    </source>
</reference>